<sequence length="86" mass="9278">MLGPDVVLRSALAEVGDVEGGAAVRDLLSARGPRAVHREPVVDPERGAVAVLWTADDGATGIEFLVVRDDRVVEVRSYPANRPFHY</sequence>
<comment type="caution">
    <text evidence="1">The sequence shown here is derived from an EMBL/GenBank/DDBJ whole genome shotgun (WGS) entry which is preliminary data.</text>
</comment>
<dbReference type="InterPro" id="IPR032710">
    <property type="entry name" value="NTF2-like_dom_sf"/>
</dbReference>
<organism evidence="1 2">
    <name type="scientific">Saccharopolyspora gregorii</name>
    <dbReference type="NCBI Taxonomy" id="33914"/>
    <lineage>
        <taxon>Bacteria</taxon>
        <taxon>Bacillati</taxon>
        <taxon>Actinomycetota</taxon>
        <taxon>Actinomycetes</taxon>
        <taxon>Pseudonocardiales</taxon>
        <taxon>Pseudonocardiaceae</taxon>
        <taxon>Saccharopolyspora</taxon>
    </lineage>
</organism>
<evidence type="ECO:0000313" key="2">
    <source>
        <dbReference type="Proteomes" id="UP001500483"/>
    </source>
</evidence>
<dbReference type="Proteomes" id="UP001500483">
    <property type="component" value="Unassembled WGS sequence"/>
</dbReference>
<proteinExistence type="predicted"/>
<gene>
    <name evidence="1" type="ORF">GCM10020366_10860</name>
</gene>
<accession>A0ABP6RMA7</accession>
<keyword evidence="2" id="KW-1185">Reference proteome</keyword>
<name>A0ABP6RMA7_9PSEU</name>
<evidence type="ECO:0008006" key="3">
    <source>
        <dbReference type="Google" id="ProtNLM"/>
    </source>
</evidence>
<dbReference type="Gene3D" id="3.10.450.50">
    <property type="match status" value="1"/>
</dbReference>
<dbReference type="SUPFAM" id="SSF54427">
    <property type="entry name" value="NTF2-like"/>
    <property type="match status" value="1"/>
</dbReference>
<evidence type="ECO:0000313" key="1">
    <source>
        <dbReference type="EMBL" id="GAA3354359.1"/>
    </source>
</evidence>
<protein>
    <recommendedName>
        <fullName evidence="3">Nuclear transport factor 2 family protein</fullName>
    </recommendedName>
</protein>
<dbReference type="EMBL" id="BAAAYK010000031">
    <property type="protein sequence ID" value="GAA3354359.1"/>
    <property type="molecule type" value="Genomic_DNA"/>
</dbReference>
<reference evidence="2" key="1">
    <citation type="journal article" date="2019" name="Int. J. Syst. Evol. Microbiol.">
        <title>The Global Catalogue of Microorganisms (GCM) 10K type strain sequencing project: providing services to taxonomists for standard genome sequencing and annotation.</title>
        <authorList>
            <consortium name="The Broad Institute Genomics Platform"/>
            <consortium name="The Broad Institute Genome Sequencing Center for Infectious Disease"/>
            <person name="Wu L."/>
            <person name="Ma J."/>
        </authorList>
    </citation>
    <scope>NUCLEOTIDE SEQUENCE [LARGE SCALE GENOMIC DNA]</scope>
    <source>
        <strain evidence="2">JCM 9687</strain>
    </source>
</reference>